<dbReference type="EMBL" id="JAAOLE020000001">
    <property type="protein sequence ID" value="NVI45612.1"/>
    <property type="molecule type" value="Genomic_DNA"/>
</dbReference>
<accession>A0A974A2F2</accession>
<evidence type="ECO:0000313" key="2">
    <source>
        <dbReference type="EMBL" id="WXC76532.1"/>
    </source>
</evidence>
<evidence type="ECO:0000313" key="1">
    <source>
        <dbReference type="EMBL" id="NVI45612.1"/>
    </source>
</evidence>
<proteinExistence type="predicted"/>
<gene>
    <name evidence="1" type="ORF">HAP48_022135</name>
    <name evidence="2" type="ORF">WDK88_23855</name>
</gene>
<dbReference type="Proteomes" id="UP001432046">
    <property type="component" value="Chromosome"/>
</dbReference>
<name>A0A974A2F2_9BRAD</name>
<protein>
    <submittedName>
        <fullName evidence="1">Uncharacterized protein</fullName>
    </submittedName>
</protein>
<dbReference type="AlphaFoldDB" id="A0A974A2F2"/>
<reference evidence="1" key="1">
    <citation type="submission" date="2020-06" db="EMBL/GenBank/DDBJ databases">
        <title>Whole Genome Sequence of Bradyrhizobium sp. Strain 1S1.</title>
        <authorList>
            <person name="Bromfield E.S.P."/>
            <person name="Cloutier S."/>
        </authorList>
    </citation>
    <scope>NUCLEOTIDE SEQUENCE [LARGE SCALE GENOMIC DNA]</scope>
    <source>
        <strain evidence="1">1S1</strain>
    </source>
</reference>
<dbReference type="EMBL" id="CP147711">
    <property type="protein sequence ID" value="WXC76532.1"/>
    <property type="molecule type" value="Genomic_DNA"/>
</dbReference>
<reference evidence="2" key="3">
    <citation type="submission" date="2024-03" db="EMBL/GenBank/DDBJ databases">
        <authorList>
            <person name="Bromfield E.S.P."/>
            <person name="Cloutier S."/>
        </authorList>
    </citation>
    <scope>NUCLEOTIDE SEQUENCE</scope>
    <source>
        <strain evidence="2">5S5</strain>
    </source>
</reference>
<reference evidence="2" key="2">
    <citation type="journal article" date="2021" name="Int. J. Syst. Evol. Microbiol.">
        <title>Bradyrhizobium septentrionale sp. nov. (sv. septentrionale) and Bradyrhizobium quebecense sp. nov. (sv. septentrionale) associated with legumes native to Canada possess rearranged symbiosis genes and numerous insertion sequences.</title>
        <authorList>
            <person name="Bromfield E.S.P."/>
            <person name="Cloutier S."/>
        </authorList>
    </citation>
    <scope>NUCLEOTIDE SEQUENCE</scope>
    <source>
        <strain evidence="2">5S5</strain>
    </source>
</reference>
<organism evidence="1">
    <name type="scientific">Bradyrhizobium septentrionale</name>
    <dbReference type="NCBI Taxonomy" id="1404411"/>
    <lineage>
        <taxon>Bacteria</taxon>
        <taxon>Pseudomonadati</taxon>
        <taxon>Pseudomonadota</taxon>
        <taxon>Alphaproteobacteria</taxon>
        <taxon>Hyphomicrobiales</taxon>
        <taxon>Nitrobacteraceae</taxon>
        <taxon>Bradyrhizobium</taxon>
    </lineage>
</organism>
<dbReference type="RefSeq" id="WP_166205090.1">
    <property type="nucleotide sequence ID" value="NZ_CP088285.1"/>
</dbReference>
<sequence length="65" mass="7288">MRFWIECTRHETNKPVHINIALVGSMWHDGERTILAFVGGDAERVEVTQTPEQIMTMHLGPTGAA</sequence>
<keyword evidence="3" id="KW-1185">Reference proteome</keyword>
<evidence type="ECO:0000313" key="3">
    <source>
        <dbReference type="Proteomes" id="UP001432046"/>
    </source>
</evidence>